<gene>
    <name evidence="2" type="ORF">P5673_008819</name>
</gene>
<feature type="region of interest" description="Disordered" evidence="1">
    <location>
        <begin position="92"/>
        <end position="111"/>
    </location>
</feature>
<sequence>MSDANDPNATPGKEKGPDFQENMKEMLASALADVREDILNSVHEAIDFKFNEWAEGMDNNEANYDDTPFDSGLDVNSLMQNVITPNSTLYKEQSDLQATPEETASKSGQSTEKSCLEDLVAEFNPEKATGPPISEKLAELTNGLLKEGLSKDQISTINQKYLKPKNCPFLEAPKVNNLLWNQLKQEPKNLDTSLQKGQGFLMSALYAMITVCNDLAQNHNDVKSLTTLTHALVLGLSANRQVNLARRDLLRPHLNKPYQSLCNPSTPITSYLFGDDLNKQVDDLTKANKIGHKVQGPSTKPRYHPYGSSSGARGRGYRQNYLGRGRGSNYTPGARKGPFLGSGRGGPPQRRTR</sequence>
<dbReference type="AlphaFoldDB" id="A0AAD9QTZ0"/>
<reference evidence="2" key="1">
    <citation type="journal article" date="2023" name="G3 (Bethesda)">
        <title>Whole genome assembly and annotation of the endangered Caribbean coral Acropora cervicornis.</title>
        <authorList>
            <person name="Selwyn J.D."/>
            <person name="Vollmer S.V."/>
        </authorList>
    </citation>
    <scope>NUCLEOTIDE SEQUENCE</scope>
    <source>
        <strain evidence="2">K2</strain>
    </source>
</reference>
<name>A0AAD9QTZ0_ACRCE</name>
<feature type="compositionally biased region" description="Basic and acidic residues" evidence="1">
    <location>
        <begin position="12"/>
        <end position="22"/>
    </location>
</feature>
<organism evidence="2 3">
    <name type="scientific">Acropora cervicornis</name>
    <name type="common">Staghorn coral</name>
    <dbReference type="NCBI Taxonomy" id="6130"/>
    <lineage>
        <taxon>Eukaryota</taxon>
        <taxon>Metazoa</taxon>
        <taxon>Cnidaria</taxon>
        <taxon>Anthozoa</taxon>
        <taxon>Hexacorallia</taxon>
        <taxon>Scleractinia</taxon>
        <taxon>Astrocoeniina</taxon>
        <taxon>Acroporidae</taxon>
        <taxon>Acropora</taxon>
    </lineage>
</organism>
<dbReference type="EMBL" id="JARQWQ010000015">
    <property type="protein sequence ID" value="KAK2567036.1"/>
    <property type="molecule type" value="Genomic_DNA"/>
</dbReference>
<keyword evidence="3" id="KW-1185">Reference proteome</keyword>
<accession>A0AAD9QTZ0</accession>
<proteinExistence type="predicted"/>
<evidence type="ECO:0000256" key="1">
    <source>
        <dbReference type="SAM" id="MobiDB-lite"/>
    </source>
</evidence>
<feature type="region of interest" description="Disordered" evidence="1">
    <location>
        <begin position="1"/>
        <end position="22"/>
    </location>
</feature>
<reference evidence="2" key="2">
    <citation type="journal article" date="2023" name="Science">
        <title>Genomic signatures of disease resistance in endangered staghorn corals.</title>
        <authorList>
            <person name="Vollmer S.V."/>
            <person name="Selwyn J.D."/>
            <person name="Despard B.A."/>
            <person name="Roesel C.L."/>
        </authorList>
    </citation>
    <scope>NUCLEOTIDE SEQUENCE</scope>
    <source>
        <strain evidence="2">K2</strain>
    </source>
</reference>
<protein>
    <submittedName>
        <fullName evidence="2">Uncharacterized protein</fullName>
    </submittedName>
</protein>
<dbReference type="PANTHER" id="PTHR34239">
    <property type="entry name" value="APPLE DOMAIN-CONTAINING PROTEIN"/>
    <property type="match status" value="1"/>
</dbReference>
<dbReference type="PANTHER" id="PTHR34239:SF2">
    <property type="entry name" value="TRANSPOSABLE ELEMENT P TRANSPOSASE_THAP9 CONSERVED DOMAIN-CONTAINING PROTEIN"/>
    <property type="match status" value="1"/>
</dbReference>
<evidence type="ECO:0000313" key="3">
    <source>
        <dbReference type="Proteomes" id="UP001249851"/>
    </source>
</evidence>
<comment type="caution">
    <text evidence="2">The sequence shown here is derived from an EMBL/GenBank/DDBJ whole genome shotgun (WGS) entry which is preliminary data.</text>
</comment>
<evidence type="ECO:0000313" key="2">
    <source>
        <dbReference type="EMBL" id="KAK2567036.1"/>
    </source>
</evidence>
<feature type="region of interest" description="Disordered" evidence="1">
    <location>
        <begin position="291"/>
        <end position="353"/>
    </location>
</feature>
<dbReference type="Proteomes" id="UP001249851">
    <property type="component" value="Unassembled WGS sequence"/>
</dbReference>